<protein>
    <recommendedName>
        <fullName evidence="3">YkgJ family cysteine cluster protein</fullName>
    </recommendedName>
</protein>
<dbReference type="Proteomes" id="UP000634668">
    <property type="component" value="Unassembled WGS sequence"/>
</dbReference>
<reference evidence="1" key="1">
    <citation type="journal article" date="2014" name="Int. J. Syst. Evol. Microbiol.">
        <title>Complete genome sequence of Corynebacterium casei LMG S-19264T (=DSM 44701T), isolated from a smear-ripened cheese.</title>
        <authorList>
            <consortium name="US DOE Joint Genome Institute (JGI-PGF)"/>
            <person name="Walter F."/>
            <person name="Albersmeier A."/>
            <person name="Kalinowski J."/>
            <person name="Ruckert C."/>
        </authorList>
    </citation>
    <scope>NUCLEOTIDE SEQUENCE</scope>
    <source>
        <strain evidence="1">KCTC 12113</strain>
    </source>
</reference>
<accession>A0A918IR59</accession>
<dbReference type="EMBL" id="BMWP01000005">
    <property type="protein sequence ID" value="GGW27892.1"/>
    <property type="molecule type" value="Genomic_DNA"/>
</dbReference>
<evidence type="ECO:0000313" key="1">
    <source>
        <dbReference type="EMBL" id="GGW27892.1"/>
    </source>
</evidence>
<dbReference type="RefSeq" id="WP_026811971.1">
    <property type="nucleotide sequence ID" value="NZ_BMWP01000005.1"/>
</dbReference>
<evidence type="ECO:0008006" key="3">
    <source>
        <dbReference type="Google" id="ProtNLM"/>
    </source>
</evidence>
<organism evidence="1 2">
    <name type="scientific">Arenibacter certesii</name>
    <dbReference type="NCBI Taxonomy" id="228955"/>
    <lineage>
        <taxon>Bacteria</taxon>
        <taxon>Pseudomonadati</taxon>
        <taxon>Bacteroidota</taxon>
        <taxon>Flavobacteriia</taxon>
        <taxon>Flavobacteriales</taxon>
        <taxon>Flavobacteriaceae</taxon>
        <taxon>Arenibacter</taxon>
    </lineage>
</organism>
<evidence type="ECO:0000313" key="2">
    <source>
        <dbReference type="Proteomes" id="UP000634668"/>
    </source>
</evidence>
<sequence length="202" mass="22759">MTIEYRVRAVEELFAGLDKEIAAFQSETGLGCKAGCGKCCTHAEVEASPLEFLPWAFHVFLNGKAEATLEELKLNKSAICHLYRPLTVIDQNSGRCGDYVYRGLICRLFGYGANRDKFGELRLATCKIIKEGQVENYSNAVEALKKGLYVPVFTDYYMRLNQIDFKLGNSILPINKAMKVALEEVLQYFAYRPFPNGFKDIA</sequence>
<dbReference type="AlphaFoldDB" id="A0A918IR59"/>
<gene>
    <name evidence="1" type="ORF">GCM10007383_11720</name>
</gene>
<comment type="caution">
    <text evidence="1">The sequence shown here is derived from an EMBL/GenBank/DDBJ whole genome shotgun (WGS) entry which is preliminary data.</text>
</comment>
<reference evidence="1" key="2">
    <citation type="submission" date="2020-09" db="EMBL/GenBank/DDBJ databases">
        <authorList>
            <person name="Sun Q."/>
            <person name="Kim S."/>
        </authorList>
    </citation>
    <scope>NUCLEOTIDE SEQUENCE</scope>
    <source>
        <strain evidence="1">KCTC 12113</strain>
    </source>
</reference>
<proteinExistence type="predicted"/>
<keyword evidence="2" id="KW-1185">Reference proteome</keyword>
<name>A0A918IR59_9FLAO</name>